<evidence type="ECO:0000256" key="4">
    <source>
        <dbReference type="ARBA" id="ARBA00022679"/>
    </source>
</evidence>
<dbReference type="GO" id="GO:0009229">
    <property type="term" value="P:thiamine diphosphate biosynthetic process"/>
    <property type="evidence" value="ECO:0007669"/>
    <property type="project" value="UniProtKB-UniRule"/>
</dbReference>
<dbReference type="STRING" id="1561003.Ark11_0904"/>
<dbReference type="InterPro" id="IPR000417">
    <property type="entry name" value="Hyethyz_kinase"/>
</dbReference>
<evidence type="ECO:0000256" key="8">
    <source>
        <dbReference type="ARBA" id="ARBA00022840"/>
    </source>
</evidence>
<name>A0A0S4M214_9BURK</name>
<dbReference type="Gene3D" id="3.40.1190.20">
    <property type="match status" value="1"/>
</dbReference>
<dbReference type="CDD" id="cd01170">
    <property type="entry name" value="THZ_kinase"/>
    <property type="match status" value="1"/>
</dbReference>
<keyword evidence="4 11" id="KW-0808">Transferase</keyword>
<evidence type="ECO:0000313" key="13">
    <source>
        <dbReference type="Proteomes" id="UP000198651"/>
    </source>
</evidence>
<dbReference type="HAMAP" id="MF_00228">
    <property type="entry name" value="Thz_kinase"/>
    <property type="match status" value="1"/>
</dbReference>
<dbReference type="NCBIfam" id="NF006830">
    <property type="entry name" value="PRK09355.1"/>
    <property type="match status" value="1"/>
</dbReference>
<evidence type="ECO:0000256" key="5">
    <source>
        <dbReference type="ARBA" id="ARBA00022723"/>
    </source>
</evidence>
<dbReference type="GO" id="GO:0009228">
    <property type="term" value="P:thiamine biosynthetic process"/>
    <property type="evidence" value="ECO:0007669"/>
    <property type="project" value="UniProtKB-KW"/>
</dbReference>
<evidence type="ECO:0000313" key="12">
    <source>
        <dbReference type="EMBL" id="CUT17726.1"/>
    </source>
</evidence>
<dbReference type="EC" id="2.7.1.50" evidence="11"/>
<comment type="catalytic activity">
    <reaction evidence="1 11">
        <text>5-(2-hydroxyethyl)-4-methylthiazole + ATP = 4-methyl-5-(2-phosphooxyethyl)-thiazole + ADP + H(+)</text>
        <dbReference type="Rhea" id="RHEA:24212"/>
        <dbReference type="ChEBI" id="CHEBI:15378"/>
        <dbReference type="ChEBI" id="CHEBI:17957"/>
        <dbReference type="ChEBI" id="CHEBI:30616"/>
        <dbReference type="ChEBI" id="CHEBI:58296"/>
        <dbReference type="ChEBI" id="CHEBI:456216"/>
        <dbReference type="EC" id="2.7.1.50"/>
    </reaction>
</comment>
<keyword evidence="13" id="KW-1185">Reference proteome</keyword>
<dbReference type="UniPathway" id="UPA00060">
    <property type="reaction ID" value="UER00139"/>
</dbReference>
<dbReference type="PIRSF" id="PIRSF000513">
    <property type="entry name" value="Thz_kinase"/>
    <property type="match status" value="1"/>
</dbReference>
<dbReference type="RefSeq" id="WP_157722270.1">
    <property type="nucleotide sequence ID" value="NZ_LN906597.1"/>
</dbReference>
<evidence type="ECO:0000256" key="3">
    <source>
        <dbReference type="ARBA" id="ARBA00004868"/>
    </source>
</evidence>
<protein>
    <recommendedName>
        <fullName evidence="11">Hydroxyethylthiazole kinase</fullName>
        <ecNumber evidence="11">2.7.1.50</ecNumber>
    </recommendedName>
    <alternativeName>
        <fullName evidence="11">4-methyl-5-beta-hydroxyethylthiazole kinase</fullName>
        <shortName evidence="11">TH kinase</shortName>
        <shortName evidence="11">Thz kinase</shortName>
    </alternativeName>
</protein>
<evidence type="ECO:0000256" key="1">
    <source>
        <dbReference type="ARBA" id="ARBA00001771"/>
    </source>
</evidence>
<dbReference type="InterPro" id="IPR029056">
    <property type="entry name" value="Ribokinase-like"/>
</dbReference>
<feature type="binding site" evidence="11">
    <location>
        <position position="121"/>
    </location>
    <ligand>
        <name>ATP</name>
        <dbReference type="ChEBI" id="CHEBI:30616"/>
    </ligand>
</feature>
<comment type="pathway">
    <text evidence="3 11">Cofactor biosynthesis; thiamine diphosphate biosynthesis; 4-methyl-5-(2-phosphoethyl)-thiazole from 5-(2-hydroxyethyl)-4-methylthiazole: step 1/1.</text>
</comment>
<feature type="binding site" evidence="11">
    <location>
        <position position="47"/>
    </location>
    <ligand>
        <name>substrate</name>
    </ligand>
</feature>
<gene>
    <name evidence="11 12" type="primary">thiM</name>
    <name evidence="12" type="ORF">Ark11_0904</name>
</gene>
<dbReference type="GO" id="GO:0004417">
    <property type="term" value="F:hydroxyethylthiazole kinase activity"/>
    <property type="evidence" value="ECO:0007669"/>
    <property type="project" value="UniProtKB-UniRule"/>
</dbReference>
<evidence type="ECO:0000256" key="11">
    <source>
        <dbReference type="HAMAP-Rule" id="MF_00228"/>
    </source>
</evidence>
<dbReference type="PATRIC" id="fig|1561003.3.peg.923"/>
<feature type="binding site" evidence="11">
    <location>
        <position position="172"/>
    </location>
    <ligand>
        <name>ATP</name>
        <dbReference type="ChEBI" id="CHEBI:30616"/>
    </ligand>
</feature>
<evidence type="ECO:0000256" key="7">
    <source>
        <dbReference type="ARBA" id="ARBA00022777"/>
    </source>
</evidence>
<dbReference type="AlphaFoldDB" id="A0A0S4M214"/>
<dbReference type="Proteomes" id="UP000198651">
    <property type="component" value="Chromosome I"/>
</dbReference>
<evidence type="ECO:0000256" key="2">
    <source>
        <dbReference type="ARBA" id="ARBA00001946"/>
    </source>
</evidence>
<dbReference type="Pfam" id="PF02110">
    <property type="entry name" value="HK"/>
    <property type="match status" value="1"/>
</dbReference>
<keyword evidence="6 11" id="KW-0547">Nucleotide-binding</keyword>
<evidence type="ECO:0000256" key="6">
    <source>
        <dbReference type="ARBA" id="ARBA00022741"/>
    </source>
</evidence>
<feature type="binding site" evidence="11">
    <location>
        <position position="199"/>
    </location>
    <ligand>
        <name>substrate</name>
    </ligand>
</feature>
<keyword evidence="7 11" id="KW-0418">Kinase</keyword>
<dbReference type="EMBL" id="LN906597">
    <property type="protein sequence ID" value="CUT17726.1"/>
    <property type="molecule type" value="Genomic_DNA"/>
</dbReference>
<comment type="cofactor">
    <cofactor evidence="2 11">
        <name>Mg(2+)</name>
        <dbReference type="ChEBI" id="CHEBI:18420"/>
    </cofactor>
</comment>
<keyword evidence="9 11" id="KW-0460">Magnesium</keyword>
<organism evidence="12 13">
    <name type="scientific">Candidatus Ichthyocystis hellenicum</name>
    <dbReference type="NCBI Taxonomy" id="1561003"/>
    <lineage>
        <taxon>Bacteria</taxon>
        <taxon>Pseudomonadati</taxon>
        <taxon>Pseudomonadota</taxon>
        <taxon>Betaproteobacteria</taxon>
        <taxon>Burkholderiales</taxon>
        <taxon>Candidatus Ichthyocystis</taxon>
    </lineage>
</organism>
<keyword evidence="10 11" id="KW-0784">Thiamine biosynthesis</keyword>
<dbReference type="PRINTS" id="PR01099">
    <property type="entry name" value="HYETHTZKNASE"/>
</dbReference>
<comment type="similarity">
    <text evidence="11">Belongs to the Thz kinase family.</text>
</comment>
<proteinExistence type="inferred from homology"/>
<keyword evidence="5 11" id="KW-0479">Metal-binding</keyword>
<dbReference type="OrthoDB" id="9778146at2"/>
<comment type="function">
    <text evidence="11">Catalyzes the phosphorylation of the hydroxyl group of 4-methyl-5-beta-hydroxyethylthiazole (THZ).</text>
</comment>
<reference evidence="13" key="1">
    <citation type="submission" date="2015-11" db="EMBL/GenBank/DDBJ databases">
        <authorList>
            <person name="Seth-Smith H.M.B."/>
        </authorList>
    </citation>
    <scope>NUCLEOTIDE SEQUENCE [LARGE SCALE GENOMIC DNA]</scope>
    <source>
        <strain evidence="13">2013Ark11</strain>
    </source>
</reference>
<evidence type="ECO:0000256" key="9">
    <source>
        <dbReference type="ARBA" id="ARBA00022842"/>
    </source>
</evidence>
<sequence>MIFCAERTINYVQSIRSSRPIVACITNSVTNEFVANSLLAIGASPIMYQDPRETADIISQSQALYINIGTINEALFELMHQAAIIANKLQKPVVLDPVGAGFTLIRTKAAKSFIGFSNVIRGNADEIAAIVEAPPENSVKKGVDSSSCRNIDNLLSLVHYFSRINGITVVVTGKDDYIINTEAVSRVSFGSPIMRSITGMGCALSSIISAFCAISGNYTEASHAATAYFSMCGQYAAKKSNLPGSFRCHFIDILSSMSEAEMLSF</sequence>
<dbReference type="SUPFAM" id="SSF53613">
    <property type="entry name" value="Ribokinase-like"/>
    <property type="match status" value="1"/>
</dbReference>
<accession>A0A0S4M214</accession>
<dbReference type="GO" id="GO:0005524">
    <property type="term" value="F:ATP binding"/>
    <property type="evidence" value="ECO:0007669"/>
    <property type="project" value="UniProtKB-UniRule"/>
</dbReference>
<dbReference type="GO" id="GO:0000287">
    <property type="term" value="F:magnesium ion binding"/>
    <property type="evidence" value="ECO:0007669"/>
    <property type="project" value="UniProtKB-UniRule"/>
</dbReference>
<evidence type="ECO:0000256" key="10">
    <source>
        <dbReference type="ARBA" id="ARBA00022977"/>
    </source>
</evidence>
<keyword evidence="8 11" id="KW-0067">ATP-binding</keyword>